<dbReference type="Proteomes" id="UP000005237">
    <property type="component" value="Unassembled WGS sequence"/>
</dbReference>
<proteinExistence type="predicted"/>
<evidence type="ECO:0000313" key="3">
    <source>
        <dbReference type="Proteomes" id="UP000005237"/>
    </source>
</evidence>
<accession>A0A8R1EF94</accession>
<evidence type="ECO:0000313" key="2">
    <source>
        <dbReference type="EnsemblMetazoa" id="CJA33759.1"/>
    </source>
</evidence>
<dbReference type="AlphaFoldDB" id="A0A8R1EF94"/>
<reference evidence="2" key="2">
    <citation type="submission" date="2022-06" db="UniProtKB">
        <authorList>
            <consortium name="EnsemblMetazoa"/>
        </authorList>
    </citation>
    <scope>IDENTIFICATION</scope>
    <source>
        <strain evidence="2">DF5081</strain>
    </source>
</reference>
<evidence type="ECO:0000256" key="1">
    <source>
        <dbReference type="SAM" id="MobiDB-lite"/>
    </source>
</evidence>
<name>A0A8R1EF94_CAEJA</name>
<reference evidence="3" key="1">
    <citation type="submission" date="2010-08" db="EMBL/GenBank/DDBJ databases">
        <authorList>
            <consortium name="Caenorhabditis japonica Sequencing Consortium"/>
            <person name="Wilson R.K."/>
        </authorList>
    </citation>
    <scope>NUCLEOTIDE SEQUENCE [LARGE SCALE GENOMIC DNA]</scope>
    <source>
        <strain evidence="3">DF5081</strain>
    </source>
</reference>
<dbReference type="EnsemblMetazoa" id="CJA33759.1">
    <property type="protein sequence ID" value="CJA33759.1"/>
    <property type="gene ID" value="WBGene00209606"/>
</dbReference>
<organism evidence="2 3">
    <name type="scientific">Caenorhabditis japonica</name>
    <dbReference type="NCBI Taxonomy" id="281687"/>
    <lineage>
        <taxon>Eukaryota</taxon>
        <taxon>Metazoa</taxon>
        <taxon>Ecdysozoa</taxon>
        <taxon>Nematoda</taxon>
        <taxon>Chromadorea</taxon>
        <taxon>Rhabditida</taxon>
        <taxon>Rhabditina</taxon>
        <taxon>Rhabditomorpha</taxon>
        <taxon>Rhabditoidea</taxon>
        <taxon>Rhabditidae</taxon>
        <taxon>Peloderinae</taxon>
        <taxon>Caenorhabditis</taxon>
    </lineage>
</organism>
<protein>
    <submittedName>
        <fullName evidence="2">Uncharacterized protein</fullName>
    </submittedName>
</protein>
<sequence>MLIGIFRSQKKPTYNIFDRIITHMCHQFNSIPDWNGMRVLVKVVNLSCDDQVSITNLKNASSAAKKGTNSKEALQGGGDGANPAFN</sequence>
<feature type="region of interest" description="Disordered" evidence="1">
    <location>
        <begin position="59"/>
        <end position="86"/>
    </location>
</feature>
<keyword evidence="3" id="KW-1185">Reference proteome</keyword>